<keyword evidence="1" id="KW-0677">Repeat</keyword>
<dbReference type="AlphaFoldDB" id="A0A2N9F7Z0"/>
<dbReference type="EMBL" id="OIVN01000613">
    <property type="protein sequence ID" value="SPC82989.1"/>
    <property type="molecule type" value="Genomic_DNA"/>
</dbReference>
<feature type="compositionally biased region" description="Low complexity" evidence="3">
    <location>
        <begin position="527"/>
        <end position="538"/>
    </location>
</feature>
<reference evidence="5" key="1">
    <citation type="submission" date="2018-02" db="EMBL/GenBank/DDBJ databases">
        <authorList>
            <person name="Cohen D.B."/>
            <person name="Kent A.D."/>
        </authorList>
    </citation>
    <scope>NUCLEOTIDE SEQUENCE</scope>
</reference>
<dbReference type="PROSITE" id="PS50084">
    <property type="entry name" value="KH_TYPE_1"/>
    <property type="match status" value="2"/>
</dbReference>
<feature type="compositionally biased region" description="Low complexity" evidence="3">
    <location>
        <begin position="716"/>
        <end position="729"/>
    </location>
</feature>
<feature type="region of interest" description="Disordered" evidence="3">
    <location>
        <begin position="1"/>
        <end position="65"/>
    </location>
</feature>
<name>A0A2N9F7Z0_FAGSY</name>
<proteinExistence type="predicted"/>
<feature type="compositionally biased region" description="Polar residues" evidence="3">
    <location>
        <begin position="779"/>
        <end position="795"/>
    </location>
</feature>
<evidence type="ECO:0000256" key="3">
    <source>
        <dbReference type="SAM" id="MobiDB-lite"/>
    </source>
</evidence>
<dbReference type="InterPro" id="IPR036612">
    <property type="entry name" value="KH_dom_type_1_sf"/>
</dbReference>
<evidence type="ECO:0000256" key="1">
    <source>
        <dbReference type="ARBA" id="ARBA00022737"/>
    </source>
</evidence>
<sequence length="795" mass="82711">MADEAQYSSGPDSASNKRKYDDQTAPPPATRRPTGFSAPIAPHSPDSSLAPPPPSYNTVPPPVDGLTLAKQRAQEVAARLFNNSGAGAVAATAGLDAKRPKIENGASGFDSHDSGFSSVPPDLKPHTLSAAPLAPMSYGYQNSSTSKKIDIPNGRVGVIIGKGGETIKYLQLQSGAKIQVTRDMDADPNSPTRMVELMGTPEQIAKAEQLITEVLSEVAEAGGSGVVSRRLTGQSGAEKFVMKIPNNKVGLVIGKGGETIKNMQARTGARIQVIPLHLPPGDTSTERTLQIDGTSEQLESAKQLVNEVISEIGSAFLLFNGSGVHAKATGDHLEERNFMMVSVYWTIGDTNIQFFVLVFPQHHSGRGWASAGVTQYLLNQYGIIAEKFSMVICGNNFVQNRVRNPAMAGGYPQQGYQARPPTGWGTPGAPPVQQPGYGYVQPGTYPGPSPQYNMSQPSYPGYPPQPASGGYAANWDQSTVPPSQQTSQASGYDYYSQQPSQQQQTPGGPAAPADNSGYNYGQPPASGYNQQGQGYTQDGYGGYHAAPQSGYGQPPAYDQQQGYASAPSYGNVSNPTQDGHTPSYGSQGDSTQAPTVQPSSAGQQGYTSGQQPSLSPASYPAQGTTQPGYGIPPTSQTGYGNQLPAQSGYGPGYGAPQAQKPLANPPVYGQPTQSPGTPGGYGQPAPVQPGYPHSQPPTSSYAQPDSGPQRAPPSNYGAAAGQPGYGAPPYGAPPVSQPGYGQAPPPYNTYGSAYSQPPVYSADGNAGGNTRGTYDAAPASQTAPQSGVAKTSPQS</sequence>
<feature type="domain" description="K Homology" evidence="4">
    <location>
        <begin position="236"/>
        <end position="310"/>
    </location>
</feature>
<dbReference type="PANTHER" id="PTHR10288">
    <property type="entry name" value="KH DOMAIN CONTAINING RNA BINDING PROTEIN"/>
    <property type="match status" value="1"/>
</dbReference>
<dbReference type="InterPro" id="IPR004087">
    <property type="entry name" value="KH_dom"/>
</dbReference>
<feature type="region of interest" description="Disordered" evidence="3">
    <location>
        <begin position="411"/>
        <end position="795"/>
    </location>
</feature>
<feature type="compositionally biased region" description="Polar residues" evidence="3">
    <location>
        <begin position="558"/>
        <end position="645"/>
    </location>
</feature>
<dbReference type="Pfam" id="PF00013">
    <property type="entry name" value="KH_1"/>
    <property type="match status" value="2"/>
</dbReference>
<feature type="compositionally biased region" description="Low complexity" evidence="3">
    <location>
        <begin position="467"/>
        <end position="513"/>
    </location>
</feature>
<dbReference type="Gene3D" id="3.30.1370.10">
    <property type="entry name" value="K Homology domain, type 1"/>
    <property type="match status" value="2"/>
</dbReference>
<keyword evidence="2" id="KW-0694">RNA-binding</keyword>
<dbReference type="SMART" id="SM00322">
    <property type="entry name" value="KH"/>
    <property type="match status" value="2"/>
</dbReference>
<feature type="compositionally biased region" description="Pro residues" evidence="3">
    <location>
        <begin position="50"/>
        <end position="63"/>
    </location>
</feature>
<dbReference type="InterPro" id="IPR004088">
    <property type="entry name" value="KH_dom_type_1"/>
</dbReference>
<evidence type="ECO:0000256" key="2">
    <source>
        <dbReference type="PROSITE-ProRule" id="PRU00117"/>
    </source>
</evidence>
<accession>A0A2N9F7Z0</accession>
<dbReference type="SUPFAM" id="SSF54791">
    <property type="entry name" value="Eukaryotic type KH-domain (KH-domain type I)"/>
    <property type="match status" value="2"/>
</dbReference>
<feature type="compositionally biased region" description="Polar residues" evidence="3">
    <location>
        <begin position="1"/>
        <end position="14"/>
    </location>
</feature>
<gene>
    <name evidence="5" type="ORF">FSB_LOCUS10871</name>
</gene>
<protein>
    <recommendedName>
        <fullName evidence="4">K Homology domain-containing protein</fullName>
    </recommendedName>
</protein>
<organism evidence="5">
    <name type="scientific">Fagus sylvatica</name>
    <name type="common">Beechnut</name>
    <dbReference type="NCBI Taxonomy" id="28930"/>
    <lineage>
        <taxon>Eukaryota</taxon>
        <taxon>Viridiplantae</taxon>
        <taxon>Streptophyta</taxon>
        <taxon>Embryophyta</taxon>
        <taxon>Tracheophyta</taxon>
        <taxon>Spermatophyta</taxon>
        <taxon>Magnoliopsida</taxon>
        <taxon>eudicotyledons</taxon>
        <taxon>Gunneridae</taxon>
        <taxon>Pentapetalae</taxon>
        <taxon>rosids</taxon>
        <taxon>fabids</taxon>
        <taxon>Fagales</taxon>
        <taxon>Fagaceae</taxon>
        <taxon>Fagus</taxon>
    </lineage>
</organism>
<dbReference type="GO" id="GO:0003723">
    <property type="term" value="F:RNA binding"/>
    <property type="evidence" value="ECO:0007669"/>
    <property type="project" value="UniProtKB-UniRule"/>
</dbReference>
<evidence type="ECO:0000313" key="5">
    <source>
        <dbReference type="EMBL" id="SPC82989.1"/>
    </source>
</evidence>
<feature type="domain" description="K Homology" evidence="4">
    <location>
        <begin position="143"/>
        <end position="216"/>
    </location>
</feature>
<evidence type="ECO:0000259" key="4">
    <source>
        <dbReference type="SMART" id="SM00322"/>
    </source>
</evidence>